<comment type="caution">
    <text evidence="9">The sequence shown here is derived from an EMBL/GenBank/DDBJ whole genome shotgun (WGS) entry which is preliminary data.</text>
</comment>
<dbReference type="AlphaFoldDB" id="A0A4R1NTX1"/>
<dbReference type="InterPro" id="IPR050738">
    <property type="entry name" value="Sulfatase"/>
</dbReference>
<sequence>MKFIAALTLAAAGVVGAVGAAAAQEKPNIVFIFLDNFGWGEPGFNGGGIIRGTPTPEMDALAEEGLRLTNFNVESQCTPSRAATMTGRYGVRSGNHTVPLGGGVYGLTQWEITMAEMLKDAGYNTAMYGKWHLGWSEGRYPTNQGFDEFYGVETTDVTVWSTLAGFAEADLEEPVVMQGVAGEPATVARDYDLEYRALIDGDLTEKAISYINAKSQEDDPFFVYLAYTQTHYPNLAHPEFDGATGKGVWADILLQVDTYVGRINQALADAGVEDNTVVIFTADNGPEATSIGSSNVSPVPMVQGNAGPWRGTLFTSLEGSMRVPFAIKWPGKIPAGSESNEVVHSMDLFPTLAAFAGGEVPTDRAFDGIDQSDFFLGAQSNSNREGVIVYMGDQIFGVKWQDWKVMFKENASIFDETQTFDTPRVYNLLNDPNERESVLFPHTWAAEKALPQLLEHAASFKKYPPIPPGTPDPYVPPAME</sequence>
<dbReference type="GO" id="GO:0004065">
    <property type="term" value="F:arylsulfatase activity"/>
    <property type="evidence" value="ECO:0007669"/>
    <property type="project" value="TreeGrafter"/>
</dbReference>
<keyword evidence="10" id="KW-1185">Reference proteome</keyword>
<dbReference type="RefSeq" id="WP_132858588.1">
    <property type="nucleotide sequence ID" value="NZ_SMGR01000001.1"/>
</dbReference>
<gene>
    <name evidence="9" type="ORF">BXY66_0499</name>
</gene>
<dbReference type="PANTHER" id="PTHR42693:SF42">
    <property type="entry name" value="ARYLSULFATASE G"/>
    <property type="match status" value="1"/>
</dbReference>
<evidence type="ECO:0000256" key="7">
    <source>
        <dbReference type="SAM" id="SignalP"/>
    </source>
</evidence>
<keyword evidence="6" id="KW-0106">Calcium</keyword>
<dbReference type="InterPro" id="IPR000917">
    <property type="entry name" value="Sulfatase_N"/>
</dbReference>
<keyword evidence="3" id="KW-0479">Metal-binding</keyword>
<dbReference type="InterPro" id="IPR017850">
    <property type="entry name" value="Alkaline_phosphatase_core_sf"/>
</dbReference>
<keyword evidence="4 7" id="KW-0732">Signal</keyword>
<feature type="chain" id="PRO_5020289175" evidence="7">
    <location>
        <begin position="21"/>
        <end position="480"/>
    </location>
</feature>
<accession>A0A4R1NTX1</accession>
<dbReference type="Gene3D" id="3.30.1120.10">
    <property type="match status" value="1"/>
</dbReference>
<evidence type="ECO:0000256" key="1">
    <source>
        <dbReference type="ARBA" id="ARBA00001913"/>
    </source>
</evidence>
<evidence type="ECO:0000256" key="4">
    <source>
        <dbReference type="ARBA" id="ARBA00022729"/>
    </source>
</evidence>
<dbReference type="OrthoDB" id="9803751at2"/>
<dbReference type="Gene3D" id="3.40.720.10">
    <property type="entry name" value="Alkaline Phosphatase, subunit A"/>
    <property type="match status" value="1"/>
</dbReference>
<comment type="cofactor">
    <cofactor evidence="1">
        <name>Ca(2+)</name>
        <dbReference type="ChEBI" id="CHEBI:29108"/>
    </cofactor>
</comment>
<keyword evidence="5" id="KW-0378">Hydrolase</keyword>
<dbReference type="Pfam" id="PF00884">
    <property type="entry name" value="Sulfatase"/>
    <property type="match status" value="1"/>
</dbReference>
<dbReference type="SUPFAM" id="SSF53649">
    <property type="entry name" value="Alkaline phosphatase-like"/>
    <property type="match status" value="1"/>
</dbReference>
<proteinExistence type="inferred from homology"/>
<evidence type="ECO:0000256" key="6">
    <source>
        <dbReference type="ARBA" id="ARBA00022837"/>
    </source>
</evidence>
<evidence type="ECO:0000256" key="3">
    <source>
        <dbReference type="ARBA" id="ARBA00022723"/>
    </source>
</evidence>
<feature type="domain" description="Sulfatase N-terminal" evidence="8">
    <location>
        <begin position="27"/>
        <end position="357"/>
    </location>
</feature>
<evidence type="ECO:0000313" key="9">
    <source>
        <dbReference type="EMBL" id="TCL08462.1"/>
    </source>
</evidence>
<organism evidence="9 10">
    <name type="scientific">Shimia isoporae</name>
    <dbReference type="NCBI Taxonomy" id="647720"/>
    <lineage>
        <taxon>Bacteria</taxon>
        <taxon>Pseudomonadati</taxon>
        <taxon>Pseudomonadota</taxon>
        <taxon>Alphaproteobacteria</taxon>
        <taxon>Rhodobacterales</taxon>
        <taxon>Roseobacteraceae</taxon>
    </lineage>
</organism>
<evidence type="ECO:0000256" key="2">
    <source>
        <dbReference type="ARBA" id="ARBA00008779"/>
    </source>
</evidence>
<dbReference type="PANTHER" id="PTHR42693">
    <property type="entry name" value="ARYLSULFATASE FAMILY MEMBER"/>
    <property type="match status" value="1"/>
</dbReference>
<evidence type="ECO:0000259" key="8">
    <source>
        <dbReference type="Pfam" id="PF00884"/>
    </source>
</evidence>
<evidence type="ECO:0000313" key="10">
    <source>
        <dbReference type="Proteomes" id="UP000295673"/>
    </source>
</evidence>
<dbReference type="CDD" id="cd16142">
    <property type="entry name" value="ARS_like"/>
    <property type="match status" value="1"/>
</dbReference>
<evidence type="ECO:0000256" key="5">
    <source>
        <dbReference type="ARBA" id="ARBA00022801"/>
    </source>
</evidence>
<dbReference type="Proteomes" id="UP000295673">
    <property type="component" value="Unassembled WGS sequence"/>
</dbReference>
<dbReference type="GO" id="GO:0046872">
    <property type="term" value="F:metal ion binding"/>
    <property type="evidence" value="ECO:0007669"/>
    <property type="project" value="UniProtKB-KW"/>
</dbReference>
<reference evidence="9 10" key="1">
    <citation type="submission" date="2019-03" db="EMBL/GenBank/DDBJ databases">
        <title>Genomic Encyclopedia of Archaeal and Bacterial Type Strains, Phase II (KMG-II): from individual species to whole genera.</title>
        <authorList>
            <person name="Goeker M."/>
        </authorList>
    </citation>
    <scope>NUCLEOTIDE SEQUENCE [LARGE SCALE GENOMIC DNA]</scope>
    <source>
        <strain evidence="9 10">DSM 26433</strain>
    </source>
</reference>
<protein>
    <submittedName>
        <fullName evidence="9">Arylsulfatase</fullName>
    </submittedName>
</protein>
<feature type="signal peptide" evidence="7">
    <location>
        <begin position="1"/>
        <end position="20"/>
    </location>
</feature>
<comment type="similarity">
    <text evidence="2">Belongs to the sulfatase family.</text>
</comment>
<dbReference type="EMBL" id="SMGR01000001">
    <property type="protein sequence ID" value="TCL08462.1"/>
    <property type="molecule type" value="Genomic_DNA"/>
</dbReference>
<name>A0A4R1NTX1_9RHOB</name>